<protein>
    <submittedName>
        <fullName evidence="5">Hippurate hydrolase</fullName>
    </submittedName>
</protein>
<dbReference type="GO" id="GO:0016787">
    <property type="term" value="F:hydrolase activity"/>
    <property type="evidence" value="ECO:0007669"/>
    <property type="project" value="UniProtKB-KW"/>
</dbReference>
<evidence type="ECO:0000313" key="5">
    <source>
        <dbReference type="EMBL" id="RSL15973.1"/>
    </source>
</evidence>
<comment type="cofactor">
    <cofactor evidence="2">
        <name>Mn(2+)</name>
        <dbReference type="ChEBI" id="CHEBI:29035"/>
    </cofactor>
    <text evidence="2">The Mn(2+) ion enhances activity.</text>
</comment>
<feature type="domain" description="Peptidase M20 dimerisation" evidence="4">
    <location>
        <begin position="221"/>
        <end position="312"/>
    </location>
</feature>
<dbReference type="PANTHER" id="PTHR11014">
    <property type="entry name" value="PEPTIDASE M20 FAMILY MEMBER"/>
    <property type="match status" value="1"/>
</dbReference>
<keyword evidence="1 5" id="KW-0378">Hydrolase</keyword>
<evidence type="ECO:0000256" key="1">
    <source>
        <dbReference type="ARBA" id="ARBA00022801"/>
    </source>
</evidence>
<dbReference type="AlphaFoldDB" id="A0A428MH18"/>
<feature type="chain" id="PRO_5019454105" evidence="3">
    <location>
        <begin position="23"/>
        <end position="443"/>
    </location>
</feature>
<evidence type="ECO:0000256" key="3">
    <source>
        <dbReference type="SAM" id="SignalP"/>
    </source>
</evidence>
<feature type="binding site" evidence="2">
    <location>
        <position position="174"/>
    </location>
    <ligand>
        <name>Mn(2+)</name>
        <dbReference type="ChEBI" id="CHEBI:29035"/>
        <label>2</label>
    </ligand>
</feature>
<dbReference type="Pfam" id="PF07687">
    <property type="entry name" value="M20_dimer"/>
    <property type="match status" value="1"/>
</dbReference>
<organism evidence="5 6">
    <name type="scientific">Edaphobacter aggregans</name>
    <dbReference type="NCBI Taxonomy" id="570835"/>
    <lineage>
        <taxon>Bacteria</taxon>
        <taxon>Pseudomonadati</taxon>
        <taxon>Acidobacteriota</taxon>
        <taxon>Terriglobia</taxon>
        <taxon>Terriglobales</taxon>
        <taxon>Acidobacteriaceae</taxon>
        <taxon>Edaphobacter</taxon>
    </lineage>
</organism>
<evidence type="ECO:0000313" key="6">
    <source>
        <dbReference type="Proteomes" id="UP000269669"/>
    </source>
</evidence>
<keyword evidence="2" id="KW-0479">Metal-binding</keyword>
<dbReference type="InterPro" id="IPR017439">
    <property type="entry name" value="Amidohydrolase"/>
</dbReference>
<evidence type="ECO:0000256" key="2">
    <source>
        <dbReference type="PIRSR" id="PIRSR005962-1"/>
    </source>
</evidence>
<keyword evidence="6" id="KW-1185">Reference proteome</keyword>
<dbReference type="InterPro" id="IPR011650">
    <property type="entry name" value="Peptidase_M20_dimer"/>
</dbReference>
<feature type="binding site" evidence="2">
    <location>
        <position position="140"/>
    </location>
    <ligand>
        <name>Mn(2+)</name>
        <dbReference type="ChEBI" id="CHEBI:29035"/>
        <label>2</label>
    </ligand>
</feature>
<evidence type="ECO:0000259" key="4">
    <source>
        <dbReference type="Pfam" id="PF07687"/>
    </source>
</evidence>
<dbReference type="Proteomes" id="UP000269669">
    <property type="component" value="Unassembled WGS sequence"/>
</dbReference>
<keyword evidence="3" id="KW-0732">Signal</keyword>
<dbReference type="Gene3D" id="3.30.70.360">
    <property type="match status" value="1"/>
</dbReference>
<dbReference type="EMBL" id="RSDW01000001">
    <property type="protein sequence ID" value="RSL15973.1"/>
    <property type="molecule type" value="Genomic_DNA"/>
</dbReference>
<dbReference type="Gene3D" id="3.40.630.10">
    <property type="entry name" value="Zn peptidases"/>
    <property type="match status" value="1"/>
</dbReference>
<sequence>MRGCVWAAVVGMSLGAGAVALAQDVTGIVGGEVPGLMATYKGLHGAPELSHHEEKTSALLAEELRKAGFTVTERVGKYPDGTQGFGVVGILKNGAGPTLLIRADMDALPVTEATGLPYASTVRAKNPAGQDVGVMHACGHDIHVTTMIGVARAMAAMKDKWRGTLMLIGQPSEETIDGAKAMMADHLYERFGKPDMAIALHDANFAAGKVSVVPGPALASSTSIDVVMRGVGSHGSAPEAGKDPIVMAAAFITQVQTVVSRSVSPQQPAVVTVGDIHGGTKRNIIPDEVKMELTTRSYSEEVRQTIIDGVKRTARGVAIAAGVPEDRMPVVTVLEDESTPAMINDVALSARLQKIFVAKLGAENVVEKKPIMGSEDFGIFSMGEKIPAVIFWLGAYDPAKVAESEKTGKSLPSPHSPLFAPLPEPALRTGITAMTDAALELLQ</sequence>
<dbReference type="Pfam" id="PF01546">
    <property type="entry name" value="Peptidase_M20"/>
    <property type="match status" value="1"/>
</dbReference>
<dbReference type="SUPFAM" id="SSF53187">
    <property type="entry name" value="Zn-dependent exopeptidases"/>
    <property type="match status" value="1"/>
</dbReference>
<dbReference type="NCBIfam" id="TIGR01891">
    <property type="entry name" value="amidohydrolases"/>
    <property type="match status" value="1"/>
</dbReference>
<name>A0A428MH18_9BACT</name>
<dbReference type="SUPFAM" id="SSF55031">
    <property type="entry name" value="Bacterial exopeptidase dimerisation domain"/>
    <property type="match status" value="1"/>
</dbReference>
<keyword evidence="2" id="KW-0464">Manganese</keyword>
<feature type="signal peptide" evidence="3">
    <location>
        <begin position="1"/>
        <end position="22"/>
    </location>
</feature>
<gene>
    <name evidence="5" type="ORF">EDE15_1479</name>
</gene>
<feature type="binding site" evidence="2">
    <location>
        <position position="138"/>
    </location>
    <ligand>
        <name>Mn(2+)</name>
        <dbReference type="ChEBI" id="CHEBI:29035"/>
        <label>2</label>
    </ligand>
</feature>
<dbReference type="InterPro" id="IPR002933">
    <property type="entry name" value="Peptidase_M20"/>
</dbReference>
<accession>A0A428MH18</accession>
<feature type="binding site" evidence="2">
    <location>
        <position position="415"/>
    </location>
    <ligand>
        <name>Mn(2+)</name>
        <dbReference type="ChEBI" id="CHEBI:29035"/>
        <label>2</label>
    </ligand>
</feature>
<dbReference type="PANTHER" id="PTHR11014:SF63">
    <property type="entry name" value="METALLOPEPTIDASE, PUTATIVE (AFU_ORTHOLOGUE AFUA_6G09600)-RELATED"/>
    <property type="match status" value="1"/>
</dbReference>
<comment type="caution">
    <text evidence="5">The sequence shown here is derived from an EMBL/GenBank/DDBJ whole genome shotgun (WGS) entry which is preliminary data.</text>
</comment>
<proteinExistence type="predicted"/>
<dbReference type="GO" id="GO:0046872">
    <property type="term" value="F:metal ion binding"/>
    <property type="evidence" value="ECO:0007669"/>
    <property type="project" value="UniProtKB-KW"/>
</dbReference>
<dbReference type="RefSeq" id="WP_260472727.1">
    <property type="nucleotide sequence ID" value="NZ_RSDW01000001.1"/>
</dbReference>
<dbReference type="InterPro" id="IPR036264">
    <property type="entry name" value="Bact_exopeptidase_dim_dom"/>
</dbReference>
<dbReference type="PIRSF" id="PIRSF005962">
    <property type="entry name" value="Pept_M20D_amidohydro"/>
    <property type="match status" value="1"/>
</dbReference>
<reference evidence="5 6" key="1">
    <citation type="submission" date="2018-12" db="EMBL/GenBank/DDBJ databases">
        <title>Sequencing of bacterial isolates from soil warming experiment in Harvard Forest, Massachusetts, USA.</title>
        <authorList>
            <person name="Deangelis K."/>
        </authorList>
    </citation>
    <scope>NUCLEOTIDE SEQUENCE [LARGE SCALE GENOMIC DNA]</scope>
    <source>
        <strain evidence="5 6">EB153</strain>
    </source>
</reference>
<feature type="binding site" evidence="2">
    <location>
        <position position="201"/>
    </location>
    <ligand>
        <name>Mn(2+)</name>
        <dbReference type="ChEBI" id="CHEBI:29035"/>
        <label>2</label>
    </ligand>
</feature>